<dbReference type="PANTHER" id="PTHR40396:SF1">
    <property type="entry name" value="ATPASE AAA-TYPE CORE DOMAIN-CONTAINING PROTEIN"/>
    <property type="match status" value="1"/>
</dbReference>
<keyword evidence="2" id="KW-0547">Nucleotide-binding</keyword>
<name>A0A9D1ZB20_9ACTN</name>
<protein>
    <submittedName>
        <fullName evidence="2">ATP-binding protein</fullName>
    </submittedName>
</protein>
<comment type="caution">
    <text evidence="2">The sequence shown here is derived from an EMBL/GenBank/DDBJ whole genome shotgun (WGS) entry which is preliminary data.</text>
</comment>
<evidence type="ECO:0000313" key="2">
    <source>
        <dbReference type="EMBL" id="HIY79435.1"/>
    </source>
</evidence>
<gene>
    <name evidence="2" type="ORF">IAA42_03265</name>
</gene>
<dbReference type="Proteomes" id="UP000824133">
    <property type="component" value="Unassembled WGS sequence"/>
</dbReference>
<dbReference type="SUPFAM" id="SSF52540">
    <property type="entry name" value="P-loop containing nucleoside triphosphate hydrolases"/>
    <property type="match status" value="1"/>
</dbReference>
<sequence length="406" mass="45319">MVSTIAAVYGPNASGKTCFLDALKFVSNFVRVGLRERDASRSIPVEPFLLDSSSDGQPSEFLVEFIAGDGLRYVFSFGVTRREVVYEELVVYYSSQPTKLYVRSSNGGEQSIKFATALKGQKKQVWAITRSNALFLSAASVGGLDPLKDAYVELAYGIELYDAADYPGEFYNIKLMAKNNRSGIDELSELLRYADIGVLGIDVRRVAASEEDAEKTMMGVEVVERVKSSDDFELSDLKWIMGTDVYFLHRGSGENVWFSSSHESDGTVAALSFFSLALHALKSGSTILVDEMERSLHPILLKEYVRLFVDPRTNPNQAQLFFTSHDTALISDSSPDERVLQRDQVWLCDKAESGKTSLFPLTDYSPKDRENLGRNYMNGIYHALPNPRFHERFAELVSSSSNSKNE</sequence>
<reference evidence="2" key="1">
    <citation type="journal article" date="2021" name="PeerJ">
        <title>Extensive microbial diversity within the chicken gut microbiome revealed by metagenomics and culture.</title>
        <authorList>
            <person name="Gilroy R."/>
            <person name="Ravi A."/>
            <person name="Getino M."/>
            <person name="Pursley I."/>
            <person name="Horton D.L."/>
            <person name="Alikhan N.F."/>
            <person name="Baker D."/>
            <person name="Gharbi K."/>
            <person name="Hall N."/>
            <person name="Watson M."/>
            <person name="Adriaenssens E.M."/>
            <person name="Foster-Nyarko E."/>
            <person name="Jarju S."/>
            <person name="Secka A."/>
            <person name="Antonio M."/>
            <person name="Oren A."/>
            <person name="Chaudhuri R.R."/>
            <person name="La Ragione R."/>
            <person name="Hildebrand F."/>
            <person name="Pallen M.J."/>
        </authorList>
    </citation>
    <scope>NUCLEOTIDE SEQUENCE</scope>
    <source>
        <strain evidence="2">ChiHjej10B9-743</strain>
    </source>
</reference>
<dbReference type="Pfam" id="PF13304">
    <property type="entry name" value="AAA_21"/>
    <property type="match status" value="1"/>
</dbReference>
<dbReference type="EMBL" id="DXCP01000024">
    <property type="protein sequence ID" value="HIY79435.1"/>
    <property type="molecule type" value="Genomic_DNA"/>
</dbReference>
<feature type="domain" description="ATPase AAA-type core" evidence="1">
    <location>
        <begin position="5"/>
        <end position="331"/>
    </location>
</feature>
<dbReference type="AlphaFoldDB" id="A0A9D1ZB20"/>
<evidence type="ECO:0000313" key="3">
    <source>
        <dbReference type="Proteomes" id="UP000824133"/>
    </source>
</evidence>
<proteinExistence type="predicted"/>
<accession>A0A9D1ZB20</accession>
<keyword evidence="2" id="KW-0067">ATP-binding</keyword>
<evidence type="ECO:0000259" key="1">
    <source>
        <dbReference type="Pfam" id="PF13304"/>
    </source>
</evidence>
<dbReference type="Gene3D" id="3.40.50.300">
    <property type="entry name" value="P-loop containing nucleotide triphosphate hydrolases"/>
    <property type="match status" value="1"/>
</dbReference>
<reference evidence="2" key="2">
    <citation type="submission" date="2021-04" db="EMBL/GenBank/DDBJ databases">
        <authorList>
            <person name="Gilroy R."/>
        </authorList>
    </citation>
    <scope>NUCLEOTIDE SEQUENCE</scope>
    <source>
        <strain evidence="2">ChiHjej10B9-743</strain>
    </source>
</reference>
<dbReference type="PANTHER" id="PTHR40396">
    <property type="entry name" value="ATPASE-LIKE PROTEIN"/>
    <property type="match status" value="1"/>
</dbReference>
<dbReference type="GO" id="GO:0016887">
    <property type="term" value="F:ATP hydrolysis activity"/>
    <property type="evidence" value="ECO:0007669"/>
    <property type="project" value="InterPro"/>
</dbReference>
<dbReference type="InterPro" id="IPR027417">
    <property type="entry name" value="P-loop_NTPase"/>
</dbReference>
<dbReference type="InterPro" id="IPR003959">
    <property type="entry name" value="ATPase_AAA_core"/>
</dbReference>
<organism evidence="2 3">
    <name type="scientific">Candidatus Olsenella excrementavium</name>
    <dbReference type="NCBI Taxonomy" id="2838709"/>
    <lineage>
        <taxon>Bacteria</taxon>
        <taxon>Bacillati</taxon>
        <taxon>Actinomycetota</taxon>
        <taxon>Coriobacteriia</taxon>
        <taxon>Coriobacteriales</taxon>
        <taxon>Atopobiaceae</taxon>
        <taxon>Olsenella</taxon>
    </lineage>
</organism>
<dbReference type="GO" id="GO:0005524">
    <property type="term" value="F:ATP binding"/>
    <property type="evidence" value="ECO:0007669"/>
    <property type="project" value="UniProtKB-KW"/>
</dbReference>